<gene>
    <name evidence="1" type="ORF">F751_5504</name>
</gene>
<reference evidence="1 2" key="1">
    <citation type="journal article" date="2014" name="BMC Genomics">
        <title>Oil accumulation mechanisms of the oleaginous microalga Chlorella protothecoides revealed through its genome, transcriptomes, and proteomes.</title>
        <authorList>
            <person name="Gao C."/>
            <person name="Wang Y."/>
            <person name="Shen Y."/>
            <person name="Yan D."/>
            <person name="He X."/>
            <person name="Dai J."/>
            <person name="Wu Q."/>
        </authorList>
    </citation>
    <scope>NUCLEOTIDE SEQUENCE [LARGE SCALE GENOMIC DNA]</scope>
    <source>
        <strain evidence="1 2">0710</strain>
    </source>
</reference>
<dbReference type="EMBL" id="KL662187">
    <property type="protein sequence ID" value="KFM29148.1"/>
    <property type="molecule type" value="Genomic_DNA"/>
</dbReference>
<organism evidence="1 2">
    <name type="scientific">Auxenochlorella protothecoides</name>
    <name type="common">Green microalga</name>
    <name type="synonym">Chlorella protothecoides</name>
    <dbReference type="NCBI Taxonomy" id="3075"/>
    <lineage>
        <taxon>Eukaryota</taxon>
        <taxon>Viridiplantae</taxon>
        <taxon>Chlorophyta</taxon>
        <taxon>core chlorophytes</taxon>
        <taxon>Trebouxiophyceae</taxon>
        <taxon>Chlorellales</taxon>
        <taxon>Chlorellaceae</taxon>
        <taxon>Auxenochlorella</taxon>
    </lineage>
</organism>
<dbReference type="AlphaFoldDB" id="A0A087STU4"/>
<evidence type="ECO:0000313" key="2">
    <source>
        <dbReference type="Proteomes" id="UP000028924"/>
    </source>
</evidence>
<dbReference type="GeneID" id="23616895"/>
<dbReference type="Proteomes" id="UP000028924">
    <property type="component" value="Unassembled WGS sequence"/>
</dbReference>
<keyword evidence="2" id="KW-1185">Reference proteome</keyword>
<name>A0A087STU4_AUXPR</name>
<proteinExistence type="predicted"/>
<dbReference type="RefSeq" id="XP_011402201.1">
    <property type="nucleotide sequence ID" value="XM_011403899.1"/>
</dbReference>
<sequence>MDTCSAHHRWSDPALGLASQPLDTACPSLQELGRARLCTLALTPVHGLPCVRAELDWTGRRYPALLAPQKDLRSFPW</sequence>
<dbReference type="KEGG" id="apro:F751_5504"/>
<protein>
    <submittedName>
        <fullName evidence="1">Uncharacterized protein</fullName>
    </submittedName>
</protein>
<evidence type="ECO:0000313" key="1">
    <source>
        <dbReference type="EMBL" id="KFM29148.1"/>
    </source>
</evidence>
<accession>A0A087STU4</accession>